<dbReference type="EMBL" id="JABSTU010000001">
    <property type="protein sequence ID" value="KAH8038628.1"/>
    <property type="molecule type" value="Genomic_DNA"/>
</dbReference>
<feature type="region of interest" description="Disordered" evidence="1">
    <location>
        <begin position="1"/>
        <end position="46"/>
    </location>
</feature>
<comment type="caution">
    <text evidence="2">The sequence shown here is derived from an EMBL/GenBank/DDBJ whole genome shotgun (WGS) entry which is preliminary data.</text>
</comment>
<evidence type="ECO:0000313" key="2">
    <source>
        <dbReference type="EMBL" id="KAH8038628.1"/>
    </source>
</evidence>
<sequence>MPSNACASTARLSRRARPRPDKTRKKEDDEDPSLRISAGTRGHGDGRCLNDRVHTSACACSSAAATVASNHSCFGRARRFQEKRLSPGGQQPASESGFPWNSEAEVLGADAVAAQCFLSRPTLHLVAAQSFLIFRAHLPSYIEKTFPGLSSQARDAVGDFPPFLSRRTRGSFLLVLPFPTPHLSFSSPTRHCAVLPKGLQKLGAFFLFFKNYHHLFISQPATFDSSQQVWKL</sequence>
<reference evidence="2" key="2">
    <citation type="submission" date="2021-09" db="EMBL/GenBank/DDBJ databases">
        <authorList>
            <person name="Jia N."/>
            <person name="Wang J."/>
            <person name="Shi W."/>
            <person name="Du L."/>
            <person name="Sun Y."/>
            <person name="Zhan W."/>
            <person name="Jiang J."/>
            <person name="Wang Q."/>
            <person name="Zhang B."/>
            <person name="Ji P."/>
            <person name="Sakyi L.B."/>
            <person name="Cui X."/>
            <person name="Yuan T."/>
            <person name="Jiang B."/>
            <person name="Yang W."/>
            <person name="Lam T.T.-Y."/>
            <person name="Chang Q."/>
            <person name="Ding S."/>
            <person name="Wang X."/>
            <person name="Zhu J."/>
            <person name="Ruan X."/>
            <person name="Zhao L."/>
            <person name="Wei J."/>
            <person name="Que T."/>
            <person name="Du C."/>
            <person name="Cheng J."/>
            <person name="Dai P."/>
            <person name="Han X."/>
            <person name="Huang E."/>
            <person name="Gao Y."/>
            <person name="Liu J."/>
            <person name="Shao H."/>
            <person name="Ye R."/>
            <person name="Li L."/>
            <person name="Wei W."/>
            <person name="Wang X."/>
            <person name="Wang C."/>
            <person name="Huo Q."/>
            <person name="Li W."/>
            <person name="Guo W."/>
            <person name="Chen H."/>
            <person name="Chen S."/>
            <person name="Zhou L."/>
            <person name="Zhou L."/>
            <person name="Ni X."/>
            <person name="Tian J."/>
            <person name="Zhou Y."/>
            <person name="Sheng Y."/>
            <person name="Liu T."/>
            <person name="Pan Y."/>
            <person name="Xia L."/>
            <person name="Li J."/>
            <person name="Zhao F."/>
            <person name="Cao W."/>
        </authorList>
    </citation>
    <scope>NUCLEOTIDE SEQUENCE</scope>
    <source>
        <strain evidence="2">Rmic-2018</strain>
        <tissue evidence="2">Larvae</tissue>
    </source>
</reference>
<dbReference type="Proteomes" id="UP000821866">
    <property type="component" value="Chromosome 1"/>
</dbReference>
<protein>
    <submittedName>
        <fullName evidence="2">Uncharacterized protein</fullName>
    </submittedName>
</protein>
<accession>A0A9J6EWP0</accession>
<gene>
    <name evidence="2" type="ORF">HPB51_002752</name>
</gene>
<evidence type="ECO:0000256" key="1">
    <source>
        <dbReference type="SAM" id="MobiDB-lite"/>
    </source>
</evidence>
<dbReference type="AlphaFoldDB" id="A0A9J6EWP0"/>
<reference evidence="2" key="1">
    <citation type="journal article" date="2020" name="Cell">
        <title>Large-Scale Comparative Analyses of Tick Genomes Elucidate Their Genetic Diversity and Vector Capacities.</title>
        <authorList>
            <consortium name="Tick Genome and Microbiome Consortium (TIGMIC)"/>
            <person name="Jia N."/>
            <person name="Wang J."/>
            <person name="Shi W."/>
            <person name="Du L."/>
            <person name="Sun Y."/>
            <person name="Zhan W."/>
            <person name="Jiang J.F."/>
            <person name="Wang Q."/>
            <person name="Zhang B."/>
            <person name="Ji P."/>
            <person name="Bell-Sakyi L."/>
            <person name="Cui X.M."/>
            <person name="Yuan T.T."/>
            <person name="Jiang B.G."/>
            <person name="Yang W.F."/>
            <person name="Lam T.T."/>
            <person name="Chang Q.C."/>
            <person name="Ding S.J."/>
            <person name="Wang X.J."/>
            <person name="Zhu J.G."/>
            <person name="Ruan X.D."/>
            <person name="Zhao L."/>
            <person name="Wei J.T."/>
            <person name="Ye R.Z."/>
            <person name="Que T.C."/>
            <person name="Du C.H."/>
            <person name="Zhou Y.H."/>
            <person name="Cheng J.X."/>
            <person name="Dai P.F."/>
            <person name="Guo W.B."/>
            <person name="Han X.H."/>
            <person name="Huang E.J."/>
            <person name="Li L.F."/>
            <person name="Wei W."/>
            <person name="Gao Y.C."/>
            <person name="Liu J.Z."/>
            <person name="Shao H.Z."/>
            <person name="Wang X."/>
            <person name="Wang C.C."/>
            <person name="Yang T.C."/>
            <person name="Huo Q.B."/>
            <person name="Li W."/>
            <person name="Chen H.Y."/>
            <person name="Chen S.E."/>
            <person name="Zhou L.G."/>
            <person name="Ni X.B."/>
            <person name="Tian J.H."/>
            <person name="Sheng Y."/>
            <person name="Liu T."/>
            <person name="Pan Y.S."/>
            <person name="Xia L.Y."/>
            <person name="Li J."/>
            <person name="Zhao F."/>
            <person name="Cao W.C."/>
        </authorList>
    </citation>
    <scope>NUCLEOTIDE SEQUENCE</scope>
    <source>
        <strain evidence="2">Rmic-2018</strain>
    </source>
</reference>
<organism evidence="2 3">
    <name type="scientific">Rhipicephalus microplus</name>
    <name type="common">Cattle tick</name>
    <name type="synonym">Boophilus microplus</name>
    <dbReference type="NCBI Taxonomy" id="6941"/>
    <lineage>
        <taxon>Eukaryota</taxon>
        <taxon>Metazoa</taxon>
        <taxon>Ecdysozoa</taxon>
        <taxon>Arthropoda</taxon>
        <taxon>Chelicerata</taxon>
        <taxon>Arachnida</taxon>
        <taxon>Acari</taxon>
        <taxon>Parasitiformes</taxon>
        <taxon>Ixodida</taxon>
        <taxon>Ixodoidea</taxon>
        <taxon>Ixodidae</taxon>
        <taxon>Rhipicephalinae</taxon>
        <taxon>Rhipicephalus</taxon>
        <taxon>Boophilus</taxon>
    </lineage>
</organism>
<evidence type="ECO:0000313" key="3">
    <source>
        <dbReference type="Proteomes" id="UP000821866"/>
    </source>
</evidence>
<feature type="compositionally biased region" description="Polar residues" evidence="1">
    <location>
        <begin position="1"/>
        <end position="11"/>
    </location>
</feature>
<name>A0A9J6EWP0_RHIMP</name>
<feature type="compositionally biased region" description="Basic and acidic residues" evidence="1">
    <location>
        <begin position="18"/>
        <end position="27"/>
    </location>
</feature>
<keyword evidence="3" id="KW-1185">Reference proteome</keyword>
<proteinExistence type="predicted"/>